<evidence type="ECO:0000256" key="17">
    <source>
        <dbReference type="ARBA" id="ARBA00047828"/>
    </source>
</evidence>
<comment type="cofactor">
    <cofactor evidence="16">
        <name>[2Fe-2S] cluster</name>
        <dbReference type="ChEBI" id="CHEBI:190135"/>
    </cofactor>
</comment>
<evidence type="ECO:0000256" key="16">
    <source>
        <dbReference type="ARBA" id="ARBA00034078"/>
    </source>
</evidence>
<dbReference type="InterPro" id="IPR057415">
    <property type="entry name" value="TM_PetC"/>
</dbReference>
<keyword evidence="15" id="KW-1015">Disulfide bond</keyword>
<sequence>MASTTTLSTAATPSQLCASKNGMSSPSGALLRKPVRGLPGPGKERSRTITCQATSIPADRVPDMGKRQLLNLLLLGAVSLPTAGMLIPYASFFVPAGSGAAGGGIIAKDALGNDVIEAAWLKTHGPGDRTLTQGLKNEFSMKTLMLDHPVFGSCRLFHLLFGSLRSHQLVLVDSVLVAGKGDPTYLVVENDRTLATYGINAVCTHLGCVVPWNTAEKKFICPCHGSQYNNQGKVVRGPAPLVSLHSAVSLCLNCHCLLHWPWLMLTSMTERLCLCRGWRQTSEQGKRHGGLKPSPLPFMFICNSNANLSMGNPYIHLLYHIQTIWGHKDSKESHYRRQLLNALENSCRKSQQLHCSHIIVNTPEKLTKWSESTLFRKLFFDQVKSSKLQQLKENNVMNPPREPLHKRLKEDVLVCGFLRSHQSSEYFAELSMVALDLCKVTLTRLASTKLQSAPKIKEDSYIGSCDSPQESADRTLPLSEGIDSHVLGGTHGSSTLRVRSSEEKFGSISIRYTGRGDSADLRASGAGFFPLSDDETRDLSQISKQAISRDGNLDPGRPSYSRPHLISGLFVLVPFRTITRDGSPVKTASRNARTKTGASLLHGGERRLSGVEQVISGPSRWFSTHGSGAAVSSRRCGSGRGSGEARDGQEYDLTR</sequence>
<name>A0A9E7IBM4_9LILI</name>
<dbReference type="FunFam" id="1.20.5.700:FF:000002">
    <property type="entry name" value="Cytochrome b6-f complex iron-sulfur subunit"/>
    <property type="match status" value="1"/>
</dbReference>
<evidence type="ECO:0000256" key="19">
    <source>
        <dbReference type="SAM" id="Phobius"/>
    </source>
</evidence>
<evidence type="ECO:0000256" key="5">
    <source>
        <dbReference type="ARBA" id="ARBA00022692"/>
    </source>
</evidence>
<dbReference type="Gene3D" id="1.20.5.700">
    <property type="entry name" value="Single helix bin"/>
    <property type="match status" value="1"/>
</dbReference>
<feature type="transmembrane region" description="Helical" evidence="19">
    <location>
        <begin position="69"/>
        <end position="90"/>
    </location>
</feature>
<dbReference type="InterPro" id="IPR036922">
    <property type="entry name" value="Rieske_2Fe-2S_sf"/>
</dbReference>
<organism evidence="21 22">
    <name type="scientific">Musa troglodytarum</name>
    <name type="common">fe'i banana</name>
    <dbReference type="NCBI Taxonomy" id="320322"/>
    <lineage>
        <taxon>Eukaryota</taxon>
        <taxon>Viridiplantae</taxon>
        <taxon>Streptophyta</taxon>
        <taxon>Embryophyta</taxon>
        <taxon>Tracheophyta</taxon>
        <taxon>Spermatophyta</taxon>
        <taxon>Magnoliopsida</taxon>
        <taxon>Liliopsida</taxon>
        <taxon>Zingiberales</taxon>
        <taxon>Musaceae</taxon>
        <taxon>Musa</taxon>
    </lineage>
</organism>
<evidence type="ECO:0000313" key="22">
    <source>
        <dbReference type="Proteomes" id="UP001055439"/>
    </source>
</evidence>
<dbReference type="PANTHER" id="PTHR10134">
    <property type="entry name" value="CYTOCHROME B-C1 COMPLEX SUBUNIT RIESKE, MITOCHONDRIAL"/>
    <property type="match status" value="1"/>
</dbReference>
<keyword evidence="12" id="KW-0408">Iron</keyword>
<keyword evidence="4" id="KW-0813">Transport</keyword>
<keyword evidence="5 19" id="KW-0812">Transmembrane</keyword>
<comment type="similarity">
    <text evidence="2">Belongs to the Rieske iron-sulfur protein family.</text>
</comment>
<dbReference type="OrthoDB" id="775571at2759"/>
<gene>
    <name evidence="21" type="ORF">MUK42_07506</name>
</gene>
<feature type="region of interest" description="Disordered" evidence="18">
    <location>
        <begin position="16"/>
        <end position="46"/>
    </location>
</feature>
<evidence type="ECO:0000256" key="18">
    <source>
        <dbReference type="SAM" id="MobiDB-lite"/>
    </source>
</evidence>
<protein>
    <recommendedName>
        <fullName evidence="3">plastoquinol--plastocyanin reductase</fullName>
        <ecNumber evidence="3">7.1.1.6</ecNumber>
    </recommendedName>
</protein>
<evidence type="ECO:0000256" key="1">
    <source>
        <dbReference type="ARBA" id="ARBA00004581"/>
    </source>
</evidence>
<evidence type="ECO:0000256" key="10">
    <source>
        <dbReference type="ARBA" id="ARBA00022982"/>
    </source>
</evidence>
<dbReference type="InterPro" id="IPR014349">
    <property type="entry name" value="Rieske_Fe-S_prot"/>
</dbReference>
<feature type="region of interest" description="Disordered" evidence="18">
    <location>
        <begin position="581"/>
        <end position="604"/>
    </location>
</feature>
<evidence type="ECO:0000256" key="7">
    <source>
        <dbReference type="ARBA" id="ARBA00022723"/>
    </source>
</evidence>
<dbReference type="Pfam" id="PF25471">
    <property type="entry name" value="TM_PetC"/>
    <property type="match status" value="1"/>
</dbReference>
<dbReference type="Pfam" id="PF00355">
    <property type="entry name" value="Rieske"/>
    <property type="match status" value="1"/>
</dbReference>
<feature type="region of interest" description="Disordered" evidence="18">
    <location>
        <begin position="623"/>
        <end position="655"/>
    </location>
</feature>
<dbReference type="EC" id="7.1.1.6" evidence="3"/>
<keyword evidence="13" id="KW-0411">Iron-sulfur</keyword>
<dbReference type="GO" id="GO:0009496">
    <property type="term" value="F:plastoquinol--plastocyanin reductase activity"/>
    <property type="evidence" value="ECO:0007669"/>
    <property type="project" value="UniProtKB-EC"/>
</dbReference>
<evidence type="ECO:0000256" key="14">
    <source>
        <dbReference type="ARBA" id="ARBA00023136"/>
    </source>
</evidence>
<keyword evidence="22" id="KW-1185">Reference proteome</keyword>
<feature type="compositionally biased region" description="Polar residues" evidence="18">
    <location>
        <begin position="16"/>
        <end position="27"/>
    </location>
</feature>
<evidence type="ECO:0000256" key="6">
    <source>
        <dbReference type="ARBA" id="ARBA00022714"/>
    </source>
</evidence>
<dbReference type="Gene3D" id="2.102.10.10">
    <property type="entry name" value="Rieske [2Fe-2S] iron-sulphur domain"/>
    <property type="match status" value="1"/>
</dbReference>
<keyword evidence="11 19" id="KW-1133">Transmembrane helix</keyword>
<feature type="compositionally biased region" description="Basic and acidic residues" evidence="18">
    <location>
        <begin position="643"/>
        <end position="655"/>
    </location>
</feature>
<reference evidence="21" key="1">
    <citation type="submission" date="2022-05" db="EMBL/GenBank/DDBJ databases">
        <title>The Musa troglodytarum L. genome provides insights into the mechanism of non-climacteric behaviour and enrichment of carotenoids.</title>
        <authorList>
            <person name="Wang J."/>
        </authorList>
    </citation>
    <scope>NUCLEOTIDE SEQUENCE</scope>
    <source>
        <tissue evidence="21">Leaf</tissue>
    </source>
</reference>
<keyword evidence="6" id="KW-0001">2Fe-2S</keyword>
<proteinExistence type="inferred from homology"/>
<dbReference type="SUPFAM" id="SSF50022">
    <property type="entry name" value="ISP domain"/>
    <property type="match status" value="1"/>
</dbReference>
<keyword evidence="14 19" id="KW-0472">Membrane</keyword>
<feature type="compositionally biased region" description="Polar residues" evidence="18">
    <location>
        <begin position="586"/>
        <end position="597"/>
    </location>
</feature>
<keyword evidence="10" id="KW-0249">Electron transport</keyword>
<dbReference type="GO" id="GO:0051537">
    <property type="term" value="F:2 iron, 2 sulfur cluster binding"/>
    <property type="evidence" value="ECO:0007669"/>
    <property type="project" value="UniProtKB-KW"/>
</dbReference>
<dbReference type="PRINTS" id="PR00162">
    <property type="entry name" value="RIESKE"/>
</dbReference>
<evidence type="ECO:0000256" key="9">
    <source>
        <dbReference type="ARBA" id="ARBA00022967"/>
    </source>
</evidence>
<accession>A0A9E7IBM4</accession>
<feature type="compositionally biased region" description="Low complexity" evidence="18">
    <location>
        <begin position="626"/>
        <end position="636"/>
    </location>
</feature>
<evidence type="ECO:0000256" key="15">
    <source>
        <dbReference type="ARBA" id="ARBA00023157"/>
    </source>
</evidence>
<evidence type="ECO:0000256" key="4">
    <source>
        <dbReference type="ARBA" id="ARBA00022448"/>
    </source>
</evidence>
<evidence type="ECO:0000256" key="11">
    <source>
        <dbReference type="ARBA" id="ARBA00022989"/>
    </source>
</evidence>
<keyword evidence="8" id="KW-0809">Transit peptide</keyword>
<comment type="subcellular location">
    <subcellularLocation>
        <location evidence="1">Plastid</location>
        <location evidence="1">Chloroplast thylakoid membrane</location>
        <topology evidence="1">Single-pass membrane protein</topology>
    </subcellularLocation>
</comment>
<evidence type="ECO:0000256" key="13">
    <source>
        <dbReference type="ARBA" id="ARBA00023014"/>
    </source>
</evidence>
<dbReference type="GO" id="GO:0009535">
    <property type="term" value="C:chloroplast thylakoid membrane"/>
    <property type="evidence" value="ECO:0007669"/>
    <property type="project" value="UniProtKB-SubCell"/>
</dbReference>
<evidence type="ECO:0000259" key="20">
    <source>
        <dbReference type="PROSITE" id="PS51296"/>
    </source>
</evidence>
<dbReference type="InterPro" id="IPR017941">
    <property type="entry name" value="Rieske_2Fe-2S"/>
</dbReference>
<evidence type="ECO:0000313" key="21">
    <source>
        <dbReference type="EMBL" id="URE49785.1"/>
    </source>
</evidence>
<dbReference type="InterPro" id="IPR005805">
    <property type="entry name" value="Rieske_Fe-S_prot_C"/>
</dbReference>
<dbReference type="PROSITE" id="PS51296">
    <property type="entry name" value="RIESKE"/>
    <property type="match status" value="1"/>
</dbReference>
<dbReference type="GO" id="GO:0046872">
    <property type="term" value="F:metal ion binding"/>
    <property type="evidence" value="ECO:0007669"/>
    <property type="project" value="UniProtKB-KW"/>
</dbReference>
<comment type="catalytic activity">
    <reaction evidence="17">
        <text>2 oxidized [plastocyanin] + a plastoquinol + 2 H(+)(in) = 2 reduced [plastocyanin] + a plastoquinone + 4 H(+)(out)</text>
        <dbReference type="Rhea" id="RHEA:22148"/>
        <dbReference type="Rhea" id="RHEA-COMP:9561"/>
        <dbReference type="Rhea" id="RHEA-COMP:9562"/>
        <dbReference type="Rhea" id="RHEA-COMP:10039"/>
        <dbReference type="Rhea" id="RHEA-COMP:10040"/>
        <dbReference type="ChEBI" id="CHEBI:15378"/>
        <dbReference type="ChEBI" id="CHEBI:17757"/>
        <dbReference type="ChEBI" id="CHEBI:29036"/>
        <dbReference type="ChEBI" id="CHEBI:49552"/>
        <dbReference type="ChEBI" id="CHEBI:62192"/>
        <dbReference type="EC" id="7.1.1.6"/>
    </reaction>
</comment>
<evidence type="ECO:0000256" key="3">
    <source>
        <dbReference type="ARBA" id="ARBA00012952"/>
    </source>
</evidence>
<feature type="domain" description="Rieske" evidence="20">
    <location>
        <begin position="161"/>
        <end position="240"/>
    </location>
</feature>
<keyword evidence="7" id="KW-0479">Metal-binding</keyword>
<evidence type="ECO:0000256" key="8">
    <source>
        <dbReference type="ARBA" id="ARBA00022946"/>
    </source>
</evidence>
<dbReference type="Proteomes" id="UP001055439">
    <property type="component" value="Chromosome 9"/>
</dbReference>
<dbReference type="AlphaFoldDB" id="A0A9E7IBM4"/>
<keyword evidence="9" id="KW-1278">Translocase</keyword>
<dbReference type="EMBL" id="CP097511">
    <property type="protein sequence ID" value="URE49785.1"/>
    <property type="molecule type" value="Genomic_DNA"/>
</dbReference>
<evidence type="ECO:0000256" key="2">
    <source>
        <dbReference type="ARBA" id="ARBA00010651"/>
    </source>
</evidence>
<evidence type="ECO:0000256" key="12">
    <source>
        <dbReference type="ARBA" id="ARBA00023004"/>
    </source>
</evidence>